<organism evidence="1 2">
    <name type="scientific">Puccinia graminis f. sp. tritici</name>
    <dbReference type="NCBI Taxonomy" id="56615"/>
    <lineage>
        <taxon>Eukaryota</taxon>
        <taxon>Fungi</taxon>
        <taxon>Dikarya</taxon>
        <taxon>Basidiomycota</taxon>
        <taxon>Pucciniomycotina</taxon>
        <taxon>Pucciniomycetes</taxon>
        <taxon>Pucciniales</taxon>
        <taxon>Pucciniaceae</taxon>
        <taxon>Puccinia</taxon>
    </lineage>
</organism>
<gene>
    <name evidence="1" type="ORF">PGT21_010000</name>
</gene>
<accession>A0A5B0LJW0</accession>
<dbReference type="EMBL" id="VSWC01000197">
    <property type="protein sequence ID" value="KAA1064631.1"/>
    <property type="molecule type" value="Genomic_DNA"/>
</dbReference>
<dbReference type="AlphaFoldDB" id="A0A5B0LJW0"/>
<name>A0A5B0LJW0_PUCGR</name>
<keyword evidence="2" id="KW-1185">Reference proteome</keyword>
<sequence>MQHSTQVHGHGSRDGSFVVTRRSLNQNCELSFSGRCTLNDQIKSWDFDRGAYNVYKVLFSPWSSPHHVELAVYMEDDKIIETIVAPCLDGAGYSLTVGSTYRIRGLITRDDACGTGWEFNPLLVGHCGTSEETPTTDGFQVTGCGQVKSVMKVIDSGRDHLQYHHVMINHQPTFT</sequence>
<proteinExistence type="predicted"/>
<reference evidence="1 2" key="1">
    <citation type="submission" date="2019-05" db="EMBL/GenBank/DDBJ databases">
        <title>Emergence of the Ug99 lineage of the wheat stem rust pathogen through somatic hybridization.</title>
        <authorList>
            <person name="Li F."/>
            <person name="Upadhyaya N.M."/>
            <person name="Sperschneider J."/>
            <person name="Matny O."/>
            <person name="Nguyen-Phuc H."/>
            <person name="Mago R."/>
            <person name="Raley C."/>
            <person name="Miller M.E."/>
            <person name="Silverstein K.A.T."/>
            <person name="Henningsen E."/>
            <person name="Hirsch C.D."/>
            <person name="Visser B."/>
            <person name="Pretorius Z.A."/>
            <person name="Steffenson B.J."/>
            <person name="Schwessinger B."/>
            <person name="Dodds P.N."/>
            <person name="Figueroa M."/>
        </authorList>
    </citation>
    <scope>NUCLEOTIDE SEQUENCE [LARGE SCALE GENOMIC DNA]</scope>
    <source>
        <strain evidence="1">21-0</strain>
    </source>
</reference>
<protein>
    <submittedName>
        <fullName evidence="1">Uncharacterized protein</fullName>
    </submittedName>
</protein>
<comment type="caution">
    <text evidence="1">The sequence shown here is derived from an EMBL/GenBank/DDBJ whole genome shotgun (WGS) entry which is preliminary data.</text>
</comment>
<evidence type="ECO:0000313" key="2">
    <source>
        <dbReference type="Proteomes" id="UP000324748"/>
    </source>
</evidence>
<evidence type="ECO:0000313" key="1">
    <source>
        <dbReference type="EMBL" id="KAA1064631.1"/>
    </source>
</evidence>
<dbReference type="OrthoDB" id="10273918at2759"/>
<dbReference type="Proteomes" id="UP000324748">
    <property type="component" value="Unassembled WGS sequence"/>
</dbReference>